<dbReference type="InterPro" id="IPR001300">
    <property type="entry name" value="Peptidase_C2_calpain_cat"/>
</dbReference>
<feature type="compositionally biased region" description="Polar residues" evidence="5">
    <location>
        <begin position="723"/>
        <end position="739"/>
    </location>
</feature>
<feature type="active site" evidence="2 3">
    <location>
        <position position="406"/>
    </location>
</feature>
<keyword evidence="3" id="KW-0788">Thiol protease</keyword>
<gene>
    <name evidence="7" type="ORF">ALTATR162_LOCUS3022</name>
</gene>
<dbReference type="PROSITE" id="PS50203">
    <property type="entry name" value="CALPAIN_CAT"/>
    <property type="match status" value="1"/>
</dbReference>
<dbReference type="PRINTS" id="PR00704">
    <property type="entry name" value="CALPAIN"/>
</dbReference>
<feature type="compositionally biased region" description="Polar residues" evidence="5">
    <location>
        <begin position="765"/>
        <end position="774"/>
    </location>
</feature>
<evidence type="ECO:0000256" key="4">
    <source>
        <dbReference type="SAM" id="Coils"/>
    </source>
</evidence>
<name>A0A8J2HZH2_9PLEO</name>
<dbReference type="Pfam" id="PF00648">
    <property type="entry name" value="Peptidase_C2"/>
    <property type="match status" value="1"/>
</dbReference>
<evidence type="ECO:0000256" key="2">
    <source>
        <dbReference type="PIRSR" id="PIRSR622684-1"/>
    </source>
</evidence>
<dbReference type="Gene3D" id="3.90.70.10">
    <property type="entry name" value="Cysteine proteinases"/>
    <property type="match status" value="1"/>
</dbReference>
<dbReference type="PANTHER" id="PTHR10183:SF425">
    <property type="entry name" value="CALPAIN-5"/>
    <property type="match status" value="1"/>
</dbReference>
<feature type="region of interest" description="Disordered" evidence="5">
    <location>
        <begin position="672"/>
        <end position="838"/>
    </location>
</feature>
<feature type="compositionally biased region" description="Basic and acidic residues" evidence="5">
    <location>
        <begin position="745"/>
        <end position="763"/>
    </location>
</feature>
<dbReference type="EMBL" id="CAJRGZ010000016">
    <property type="protein sequence ID" value="CAG5153064.1"/>
    <property type="molecule type" value="Genomic_DNA"/>
</dbReference>
<dbReference type="CDD" id="cd00044">
    <property type="entry name" value="CysPc"/>
    <property type="match status" value="1"/>
</dbReference>
<dbReference type="InterPro" id="IPR000169">
    <property type="entry name" value="Pept_cys_AS"/>
</dbReference>
<keyword evidence="3" id="KW-0378">Hydrolase</keyword>
<dbReference type="GeneID" id="67014533"/>
<keyword evidence="8" id="KW-1185">Reference proteome</keyword>
<dbReference type="PANTHER" id="PTHR10183">
    <property type="entry name" value="CALPAIN"/>
    <property type="match status" value="1"/>
</dbReference>
<feature type="domain" description="Calpain catalytic" evidence="6">
    <location>
        <begin position="172"/>
        <end position="468"/>
    </location>
</feature>
<feature type="compositionally biased region" description="Basic and acidic residues" evidence="5">
    <location>
        <begin position="672"/>
        <end position="696"/>
    </location>
</feature>
<dbReference type="Proteomes" id="UP000676310">
    <property type="component" value="Unassembled WGS sequence"/>
</dbReference>
<feature type="active site" evidence="2 3">
    <location>
        <position position="381"/>
    </location>
</feature>
<reference evidence="7" key="1">
    <citation type="submission" date="2021-05" db="EMBL/GenBank/DDBJ databases">
        <authorList>
            <person name="Stam R."/>
        </authorList>
    </citation>
    <scope>NUCLEOTIDE SEQUENCE</scope>
    <source>
        <strain evidence="7">CS162</strain>
    </source>
</reference>
<keyword evidence="4" id="KW-0175">Coiled coil</keyword>
<dbReference type="SUPFAM" id="SSF54001">
    <property type="entry name" value="Cysteine proteinases"/>
    <property type="match status" value="1"/>
</dbReference>
<dbReference type="PROSITE" id="PS00139">
    <property type="entry name" value="THIOL_PROTEASE_CYS"/>
    <property type="match status" value="1"/>
</dbReference>
<dbReference type="OrthoDB" id="424753at2759"/>
<feature type="coiled-coil region" evidence="4">
    <location>
        <begin position="61"/>
        <end position="88"/>
    </location>
</feature>
<keyword evidence="3" id="KW-0645">Protease</keyword>
<dbReference type="GO" id="GO:0006508">
    <property type="term" value="P:proteolysis"/>
    <property type="evidence" value="ECO:0007669"/>
    <property type="project" value="UniProtKB-KW"/>
</dbReference>
<evidence type="ECO:0000256" key="5">
    <source>
        <dbReference type="SAM" id="MobiDB-lite"/>
    </source>
</evidence>
<feature type="compositionally biased region" description="Polar residues" evidence="5">
    <location>
        <begin position="795"/>
        <end position="805"/>
    </location>
</feature>
<comment type="caution">
    <text evidence="7">The sequence shown here is derived from an EMBL/GenBank/DDBJ whole genome shotgun (WGS) entry which is preliminary data.</text>
</comment>
<dbReference type="SMART" id="SM00230">
    <property type="entry name" value="CysPc"/>
    <property type="match status" value="1"/>
</dbReference>
<protein>
    <recommendedName>
        <fullName evidence="6">Calpain catalytic domain-containing protein</fullName>
    </recommendedName>
</protein>
<sequence length="891" mass="99622">MTSVKSDDTQIGAPQEAINEFWDNLITKQPAKVTKIFPSSLYAHLLPPQRKEGTVTGKNAAESYETAAAQCRARVERAVKECKRTNEKFTDADFDIEDLSNRNCLEGLMTWYKDPPTATPSVSASRLGNALSTLVQSGVIMGDGAAFDFNTTAKLLTNRSGNSKDGPNSVHRVDWIFDEPKFELDGFSSSDLRQGSSGDCWFIAAVATICSNPNLMNKICVARDEMCGVYGFVFYRDGEWIWTVIDDNLYLRCSDFDTAWGDRYDPTNAKETKYKENNQTGSEALYFASCADENETWLPLLEKAYAKVHGDYDSIAGGWSGEAVEDLTGGVTTKILTDRVLDKQRLWEELLQAGKKFLFSASSPGMDGDDSDARRGLALSHAYSILKAVDAEGEDGKKYQLVLIRNPWGKRANASMGEWTGPWSDGSREWNAYWLDKLGHKFGDDGLFWMSYKDLLKRFDLLDRTRLFNEEWTVVQRWTSVPVAWVTGYVNTKFSVEIKKSGPTVFVLCQLDERYFKGLEGKYNFDLHFILQEKNAEAGHHIVRARGAWFGNRSISAEVELEAGAYEVLPKIEASRDADAPDAPEVVTKLAERNPQKLRQIGLNYDIANAKGVFELSEEEQKKKEQKRREIAEKKKEKKEAREKEKAEFEAWRKEKIDFEAWKKEERAEYDAWKKEKKEHEMGEKVEEASKPEKVLQDSVSPTTQTDATAGATEDVRQDTDEPTPSNADDRPSSPTILSVQLEGSLDKNEPATEPALEPRESSDNGEANHTPTSEVHPDDPESDDPNPSSSTSPQTRIIRSQPSIASHHRPLPPPDYRGFPNYAVSGEVPPPPPPVTPAKELPKPWNAVCVLGLRVYSQDPEVSIKLVKPKDVEEGAILDVDGDTAAGATM</sequence>
<dbReference type="RefSeq" id="XP_043166563.1">
    <property type="nucleotide sequence ID" value="XM_043310628.1"/>
</dbReference>
<evidence type="ECO:0000313" key="8">
    <source>
        <dbReference type="Proteomes" id="UP000676310"/>
    </source>
</evidence>
<organism evidence="7 8">
    <name type="scientific">Alternaria atra</name>
    <dbReference type="NCBI Taxonomy" id="119953"/>
    <lineage>
        <taxon>Eukaryota</taxon>
        <taxon>Fungi</taxon>
        <taxon>Dikarya</taxon>
        <taxon>Ascomycota</taxon>
        <taxon>Pezizomycotina</taxon>
        <taxon>Dothideomycetes</taxon>
        <taxon>Pleosporomycetidae</taxon>
        <taxon>Pleosporales</taxon>
        <taxon>Pleosporineae</taxon>
        <taxon>Pleosporaceae</taxon>
        <taxon>Alternaria</taxon>
        <taxon>Alternaria sect. Ulocladioides</taxon>
    </lineage>
</organism>
<proteinExistence type="inferred from homology"/>
<dbReference type="GO" id="GO:0004198">
    <property type="term" value="F:calcium-dependent cysteine-type endopeptidase activity"/>
    <property type="evidence" value="ECO:0007669"/>
    <property type="project" value="InterPro"/>
</dbReference>
<evidence type="ECO:0000313" key="7">
    <source>
        <dbReference type="EMBL" id="CAG5153064.1"/>
    </source>
</evidence>
<accession>A0A8J2HZH2</accession>
<evidence type="ECO:0000259" key="6">
    <source>
        <dbReference type="PROSITE" id="PS50203"/>
    </source>
</evidence>
<evidence type="ECO:0000256" key="3">
    <source>
        <dbReference type="PROSITE-ProRule" id="PRU00239"/>
    </source>
</evidence>
<dbReference type="AlphaFoldDB" id="A0A8J2HZH2"/>
<feature type="compositionally biased region" description="Polar residues" evidence="5">
    <location>
        <begin position="698"/>
        <end position="708"/>
    </location>
</feature>
<comment type="similarity">
    <text evidence="1">Belongs to the peptidase C2 family.</text>
</comment>
<feature type="active site" evidence="2 3">
    <location>
        <position position="200"/>
    </location>
</feature>
<evidence type="ECO:0000256" key="1">
    <source>
        <dbReference type="ARBA" id="ARBA00007623"/>
    </source>
</evidence>
<dbReference type="InterPro" id="IPR038765">
    <property type="entry name" value="Papain-like_cys_pep_sf"/>
</dbReference>
<dbReference type="InterPro" id="IPR022684">
    <property type="entry name" value="Calpain_cysteine_protease"/>
</dbReference>